<keyword evidence="7" id="KW-0479">Metal-binding</keyword>
<sequence>MKIDPVTYEVDMKAGTHPLYVWEAPVRVWHWAMMVCMFVMIATGFLIGAPLVSNLGDTWATYDFAYIRFAHFAAGIIYTVLFIYRLYWAVVGNKYSRQIFIPPLWSWKWWKGVFAQVAYYLFMKKTSPEYAGHNPLAQLAMFGFYVLGSIGIIITGLALYAQAWGWGESWMAWFGWVFPLFGDVQAVRTIHHALMYVLIIFTIAHMYMSFREDIMGGATTLSSMTTGLRMFKHQGGENH</sequence>
<dbReference type="GO" id="GO:0005886">
    <property type="term" value="C:plasma membrane"/>
    <property type="evidence" value="ECO:0007669"/>
    <property type="project" value="UniProtKB-SubCell"/>
</dbReference>
<dbReference type="Pfam" id="PF01292">
    <property type="entry name" value="Ni_hydr_CYTB"/>
    <property type="match status" value="1"/>
</dbReference>
<feature type="transmembrane region" description="Helical" evidence="12">
    <location>
        <begin position="186"/>
        <end position="207"/>
    </location>
</feature>
<name>A0A6I1ELX1_9BURK</name>
<comment type="similarity">
    <text evidence="2">Belongs to the HupC/HyaC/HydC family.</text>
</comment>
<evidence type="ECO:0000256" key="2">
    <source>
        <dbReference type="ARBA" id="ARBA00008622"/>
    </source>
</evidence>
<accession>A0A6I1ELX1</accession>
<dbReference type="RefSeq" id="WP_152158028.1">
    <property type="nucleotide sequence ID" value="NZ_WEHX01000019.1"/>
</dbReference>
<feature type="transmembrane region" description="Helical" evidence="12">
    <location>
        <begin position="142"/>
        <end position="166"/>
    </location>
</feature>
<evidence type="ECO:0000256" key="9">
    <source>
        <dbReference type="ARBA" id="ARBA00022989"/>
    </source>
</evidence>
<keyword evidence="6 12" id="KW-0812">Transmembrane</keyword>
<evidence type="ECO:0000313" key="15">
    <source>
        <dbReference type="Proteomes" id="UP000430564"/>
    </source>
</evidence>
<evidence type="ECO:0000256" key="1">
    <source>
        <dbReference type="ARBA" id="ARBA00004651"/>
    </source>
</evidence>
<dbReference type="InterPro" id="IPR016174">
    <property type="entry name" value="Di-haem_cyt_TM"/>
</dbReference>
<evidence type="ECO:0000256" key="10">
    <source>
        <dbReference type="ARBA" id="ARBA00023004"/>
    </source>
</evidence>
<dbReference type="GO" id="GO:0009055">
    <property type="term" value="F:electron transfer activity"/>
    <property type="evidence" value="ECO:0007669"/>
    <property type="project" value="InterPro"/>
</dbReference>
<feature type="transmembrane region" description="Helical" evidence="12">
    <location>
        <begin position="64"/>
        <end position="84"/>
    </location>
</feature>
<dbReference type="AlphaFoldDB" id="A0A6I1ELX1"/>
<evidence type="ECO:0000256" key="12">
    <source>
        <dbReference type="SAM" id="Phobius"/>
    </source>
</evidence>
<comment type="subcellular location">
    <subcellularLocation>
        <location evidence="1">Cell membrane</location>
        <topology evidence="1">Multi-pass membrane protein</topology>
    </subcellularLocation>
</comment>
<dbReference type="Gene3D" id="1.20.950.20">
    <property type="entry name" value="Transmembrane di-heme cytochromes, Chain C"/>
    <property type="match status" value="1"/>
</dbReference>
<proteinExistence type="inferred from homology"/>
<evidence type="ECO:0000256" key="3">
    <source>
        <dbReference type="ARBA" id="ARBA00022448"/>
    </source>
</evidence>
<dbReference type="GO" id="GO:0020037">
    <property type="term" value="F:heme binding"/>
    <property type="evidence" value="ECO:0007669"/>
    <property type="project" value="TreeGrafter"/>
</dbReference>
<dbReference type="SUPFAM" id="SSF81342">
    <property type="entry name" value="Transmembrane di-heme cytochromes"/>
    <property type="match status" value="1"/>
</dbReference>
<dbReference type="InterPro" id="IPR051542">
    <property type="entry name" value="Hydrogenase_cytochrome"/>
</dbReference>
<dbReference type="GO" id="GO:0005506">
    <property type="term" value="F:iron ion binding"/>
    <property type="evidence" value="ECO:0007669"/>
    <property type="project" value="InterPro"/>
</dbReference>
<dbReference type="Proteomes" id="UP000430564">
    <property type="component" value="Unassembled WGS sequence"/>
</dbReference>
<evidence type="ECO:0000256" key="4">
    <source>
        <dbReference type="ARBA" id="ARBA00022475"/>
    </source>
</evidence>
<evidence type="ECO:0000256" key="11">
    <source>
        <dbReference type="ARBA" id="ARBA00023136"/>
    </source>
</evidence>
<keyword evidence="9 12" id="KW-1133">Transmembrane helix</keyword>
<keyword evidence="11 12" id="KW-0472">Membrane</keyword>
<evidence type="ECO:0000256" key="6">
    <source>
        <dbReference type="ARBA" id="ARBA00022692"/>
    </source>
</evidence>
<keyword evidence="3" id="KW-0813">Transport</keyword>
<keyword evidence="4" id="KW-1003">Cell membrane</keyword>
<dbReference type="NCBIfam" id="TIGR02125">
    <property type="entry name" value="CytB-hydogenase"/>
    <property type="match status" value="1"/>
</dbReference>
<dbReference type="InterPro" id="IPR011577">
    <property type="entry name" value="Cyt_b561_bac/Ni-Hgenase"/>
</dbReference>
<dbReference type="PANTHER" id="PTHR30485:SF0">
    <property type="entry name" value="NI_FE-HYDROGENASE 1 B-TYPE CYTOCHROME SUBUNIT-RELATED"/>
    <property type="match status" value="1"/>
</dbReference>
<keyword evidence="5" id="KW-0349">Heme</keyword>
<evidence type="ECO:0000256" key="5">
    <source>
        <dbReference type="ARBA" id="ARBA00022617"/>
    </source>
</evidence>
<dbReference type="PANTHER" id="PTHR30485">
    <property type="entry name" value="NI/FE-HYDROGENASE 1 B-TYPE CYTOCHROME SUBUNIT"/>
    <property type="match status" value="1"/>
</dbReference>
<dbReference type="InterPro" id="IPR000516">
    <property type="entry name" value="Ni-dep_Hydgase_cyt-B"/>
</dbReference>
<evidence type="ECO:0000313" key="14">
    <source>
        <dbReference type="EMBL" id="KAB7661350.1"/>
    </source>
</evidence>
<dbReference type="GO" id="GO:0022904">
    <property type="term" value="P:respiratory electron transport chain"/>
    <property type="evidence" value="ECO:0007669"/>
    <property type="project" value="InterPro"/>
</dbReference>
<feature type="transmembrane region" description="Helical" evidence="12">
    <location>
        <begin position="28"/>
        <end position="52"/>
    </location>
</feature>
<organism evidence="14 15">
    <name type="scientific">Sutterella seckii</name>
    <dbReference type="NCBI Taxonomy" id="1944635"/>
    <lineage>
        <taxon>Bacteria</taxon>
        <taxon>Pseudomonadati</taxon>
        <taxon>Pseudomonadota</taxon>
        <taxon>Betaproteobacteria</taxon>
        <taxon>Burkholderiales</taxon>
        <taxon>Sutterellaceae</taxon>
        <taxon>Sutterella</taxon>
    </lineage>
</organism>
<evidence type="ECO:0000259" key="13">
    <source>
        <dbReference type="Pfam" id="PF01292"/>
    </source>
</evidence>
<comment type="caution">
    <text evidence="14">The sequence shown here is derived from an EMBL/GenBank/DDBJ whole genome shotgun (WGS) entry which is preliminary data.</text>
</comment>
<reference evidence="14 15" key="1">
    <citation type="submission" date="2019-10" db="EMBL/GenBank/DDBJ databases">
        <title>Genome diversity of Sutterella seckii.</title>
        <authorList>
            <person name="Chaplin A.V."/>
            <person name="Sokolova S.R."/>
            <person name="Mosin K.A."/>
            <person name="Ivanova E.L."/>
            <person name="Kochetkova T.O."/>
            <person name="Goltsov A.Y."/>
            <person name="Trofimov D.Y."/>
            <person name="Efimov B.A."/>
        </authorList>
    </citation>
    <scope>NUCLEOTIDE SEQUENCE [LARGE SCALE GENOMIC DNA]</scope>
    <source>
        <strain evidence="14 15">ASD393</strain>
    </source>
</reference>
<feature type="domain" description="Cytochrome b561 bacterial/Ni-hydrogenase" evidence="13">
    <location>
        <begin position="21"/>
        <end position="227"/>
    </location>
</feature>
<evidence type="ECO:0000256" key="8">
    <source>
        <dbReference type="ARBA" id="ARBA00022982"/>
    </source>
</evidence>
<gene>
    <name evidence="14" type="primary">cybH</name>
    <name evidence="14" type="ORF">GBM95_04700</name>
</gene>
<dbReference type="PRINTS" id="PR00161">
    <property type="entry name" value="NIHGNASECYTB"/>
</dbReference>
<dbReference type="OrthoDB" id="197262at2"/>
<evidence type="ECO:0000256" key="7">
    <source>
        <dbReference type="ARBA" id="ARBA00022723"/>
    </source>
</evidence>
<dbReference type="EMBL" id="WEHX01000019">
    <property type="protein sequence ID" value="KAB7661350.1"/>
    <property type="molecule type" value="Genomic_DNA"/>
</dbReference>
<keyword evidence="8" id="KW-0249">Electron transport</keyword>
<keyword evidence="10" id="KW-0408">Iron</keyword>
<protein>
    <submittedName>
        <fullName evidence="14">Ni/Fe-hydrogenase, b-type cytochrome subunit</fullName>
    </submittedName>
</protein>